<dbReference type="Pfam" id="PF00582">
    <property type="entry name" value="Usp"/>
    <property type="match status" value="1"/>
</dbReference>
<dbReference type="InterPro" id="IPR006016">
    <property type="entry name" value="UspA"/>
</dbReference>
<keyword evidence="4" id="KW-1185">Reference proteome</keyword>
<protein>
    <recommendedName>
        <fullName evidence="2">UspA domain-containing protein</fullName>
    </recommendedName>
</protein>
<dbReference type="InterPro" id="IPR014729">
    <property type="entry name" value="Rossmann-like_a/b/a_fold"/>
</dbReference>
<proteinExistence type="predicted"/>
<feature type="domain" description="UspA" evidence="2">
    <location>
        <begin position="77"/>
        <end position="195"/>
    </location>
</feature>
<dbReference type="EMBL" id="CAMGYJ010000007">
    <property type="protein sequence ID" value="CAI0447293.1"/>
    <property type="molecule type" value="Genomic_DNA"/>
</dbReference>
<organism evidence="3 4">
    <name type="scientific">Linum tenue</name>
    <dbReference type="NCBI Taxonomy" id="586396"/>
    <lineage>
        <taxon>Eukaryota</taxon>
        <taxon>Viridiplantae</taxon>
        <taxon>Streptophyta</taxon>
        <taxon>Embryophyta</taxon>
        <taxon>Tracheophyta</taxon>
        <taxon>Spermatophyta</taxon>
        <taxon>Magnoliopsida</taxon>
        <taxon>eudicotyledons</taxon>
        <taxon>Gunneridae</taxon>
        <taxon>Pentapetalae</taxon>
        <taxon>rosids</taxon>
        <taxon>fabids</taxon>
        <taxon>Malpighiales</taxon>
        <taxon>Linaceae</taxon>
        <taxon>Linum</taxon>
    </lineage>
</organism>
<sequence>MPPSRTRLPRVCGGGGRSIARVRSPTVVRRSPKPSAGQEMGFLSADKSSSSRAAAVGDVDDDDIEGFGNNTNSSSSNKVMVVVDSSVEAKAALEWALSHTLQTHDSLILLFVAKPPPPSSNNRRQSTVHSNVELLYSMKNLCQRKKPGVQVEVMIREGENRGPIIVEEAKRQRVSLLVLGHRKQRVMWRLISRLKSRVGGRRGGGEAAAVKYCIHNSSCMTIAVRRQGKKLGGYLITTKRHNNFWLLA</sequence>
<feature type="region of interest" description="Disordered" evidence="1">
    <location>
        <begin position="1"/>
        <end position="54"/>
    </location>
</feature>
<name>A0AAV0MKH6_9ROSI</name>
<accession>A0AAV0MKH6</accession>
<dbReference type="PANTHER" id="PTHR47000:SF3">
    <property type="entry name" value="ADENINE NUCLEOTIDE ALPHA HYDROLASES-LIKE SUPERFAMILY PROTEIN"/>
    <property type="match status" value="1"/>
</dbReference>
<evidence type="ECO:0000259" key="2">
    <source>
        <dbReference type="Pfam" id="PF00582"/>
    </source>
</evidence>
<dbReference type="SUPFAM" id="SSF52402">
    <property type="entry name" value="Adenine nucleotide alpha hydrolases-like"/>
    <property type="match status" value="1"/>
</dbReference>
<dbReference type="Gene3D" id="3.40.50.620">
    <property type="entry name" value="HUPs"/>
    <property type="match status" value="1"/>
</dbReference>
<reference evidence="3" key="1">
    <citation type="submission" date="2022-08" db="EMBL/GenBank/DDBJ databases">
        <authorList>
            <person name="Gutierrez-Valencia J."/>
        </authorList>
    </citation>
    <scope>NUCLEOTIDE SEQUENCE</scope>
</reference>
<feature type="compositionally biased region" description="Low complexity" evidence="1">
    <location>
        <begin position="44"/>
        <end position="54"/>
    </location>
</feature>
<feature type="compositionally biased region" description="Low complexity" evidence="1">
    <location>
        <begin position="21"/>
        <end position="35"/>
    </location>
</feature>
<dbReference type="Proteomes" id="UP001154282">
    <property type="component" value="Unassembled WGS sequence"/>
</dbReference>
<evidence type="ECO:0000256" key="1">
    <source>
        <dbReference type="SAM" id="MobiDB-lite"/>
    </source>
</evidence>
<evidence type="ECO:0000313" key="4">
    <source>
        <dbReference type="Proteomes" id="UP001154282"/>
    </source>
</evidence>
<comment type="caution">
    <text evidence="3">The sequence shown here is derived from an EMBL/GenBank/DDBJ whole genome shotgun (WGS) entry which is preliminary data.</text>
</comment>
<evidence type="ECO:0000313" key="3">
    <source>
        <dbReference type="EMBL" id="CAI0447293.1"/>
    </source>
</evidence>
<dbReference type="PANTHER" id="PTHR47000">
    <property type="entry name" value="ADENINE NUCLEOTIDE ALPHA HYDROLASES-LIKE SUPERFAMILY PROTEIN"/>
    <property type="match status" value="1"/>
</dbReference>
<gene>
    <name evidence="3" type="ORF">LITE_LOCUS29357</name>
</gene>
<dbReference type="CDD" id="cd23659">
    <property type="entry name" value="USP_At3g01520-like"/>
    <property type="match status" value="1"/>
</dbReference>
<dbReference type="AlphaFoldDB" id="A0AAV0MKH6"/>